<dbReference type="RefSeq" id="WP_091745715.1">
    <property type="nucleotide sequence ID" value="NZ_FODY01000008.1"/>
</dbReference>
<feature type="domain" description="Reverse transcriptase" evidence="2">
    <location>
        <begin position="1"/>
        <end position="275"/>
    </location>
</feature>
<reference evidence="3 4" key="1">
    <citation type="submission" date="2016-10" db="EMBL/GenBank/DDBJ databases">
        <authorList>
            <person name="de Groot N.N."/>
        </authorList>
    </citation>
    <scope>NUCLEOTIDE SEQUENCE [LARGE SCALE GENOMIC DNA]</scope>
    <source>
        <strain evidence="3 4">DSM 13305</strain>
    </source>
</reference>
<keyword evidence="3" id="KW-0808">Transferase</keyword>
<dbReference type="SUPFAM" id="SSF56672">
    <property type="entry name" value="DNA/RNA polymerases"/>
    <property type="match status" value="1"/>
</dbReference>
<keyword evidence="3" id="KW-0548">Nucleotidyltransferase</keyword>
<keyword evidence="4" id="KW-1185">Reference proteome</keyword>
<accession>A0A1H8U770</accession>
<evidence type="ECO:0000313" key="3">
    <source>
        <dbReference type="EMBL" id="SEO98897.1"/>
    </source>
</evidence>
<dbReference type="EMBL" id="FODY01000008">
    <property type="protein sequence ID" value="SEO98897.1"/>
    <property type="molecule type" value="Genomic_DNA"/>
</dbReference>
<sequence length="362" mass="42318">MPKTYSQLYERITSFENLYLAYCEARRGRRYRGDVLRFHQKHEETLLNLRQELKTKTWQPGPYWEFLCTTEVKRRVIHAPAFIDRVVHHALANVTRPLFEKKYIFDSYATINGKGTHKAVCRVQEFLRRAGASWGTVYVLQCDISKYYPSMDHDVLMEQIQRTIRDKDVLWLWRQIIAGFNDDTGKGLPIGALTSQIAANIYLNALDHFIKECMQVKYYVRYMDDFVLLGPSKEYLWNALADIKWMLECHLKLKLNPKTKIYPASRGVDFAGYRTFTTHKLPRKRNIKAAKKRFQHLSKLYSKGMASLDRVKASVMSFLGYVKHCQARRTTISTLSRLTLKKKGGPFNGKDSPGTYDEYQPD</sequence>
<dbReference type="OrthoDB" id="9793236at2"/>
<dbReference type="Proteomes" id="UP000198847">
    <property type="component" value="Unassembled WGS sequence"/>
</dbReference>
<evidence type="ECO:0000259" key="2">
    <source>
        <dbReference type="PROSITE" id="PS50878"/>
    </source>
</evidence>
<gene>
    <name evidence="3" type="ORF">SAMN04490178_10856</name>
</gene>
<dbReference type="InterPro" id="IPR043502">
    <property type="entry name" value="DNA/RNA_pol_sf"/>
</dbReference>
<dbReference type="CDD" id="cd01646">
    <property type="entry name" value="RT_Bac_retron_I"/>
    <property type="match status" value="1"/>
</dbReference>
<dbReference type="AlphaFoldDB" id="A0A1H8U770"/>
<dbReference type="PROSITE" id="PS50878">
    <property type="entry name" value="RT_POL"/>
    <property type="match status" value="1"/>
</dbReference>
<evidence type="ECO:0000313" key="4">
    <source>
        <dbReference type="Proteomes" id="UP000198847"/>
    </source>
</evidence>
<dbReference type="InterPro" id="IPR051083">
    <property type="entry name" value="GrpII_Intron_Splice-Mob/Def"/>
</dbReference>
<dbReference type="InterPro" id="IPR000477">
    <property type="entry name" value="RT_dom"/>
</dbReference>
<protein>
    <submittedName>
        <fullName evidence="3">Retron-type reverse transcriptase</fullName>
    </submittedName>
</protein>
<dbReference type="STRING" id="112903.SAMN04490178_10856"/>
<keyword evidence="3" id="KW-0695">RNA-directed DNA polymerase</keyword>
<feature type="region of interest" description="Disordered" evidence="1">
    <location>
        <begin position="343"/>
        <end position="362"/>
    </location>
</feature>
<dbReference type="PANTHER" id="PTHR34047:SF8">
    <property type="entry name" value="PROTEIN YKFC"/>
    <property type="match status" value="1"/>
</dbReference>
<dbReference type="Pfam" id="PF00078">
    <property type="entry name" value="RVT_1"/>
    <property type="match status" value="1"/>
</dbReference>
<dbReference type="GO" id="GO:0003964">
    <property type="term" value="F:RNA-directed DNA polymerase activity"/>
    <property type="evidence" value="ECO:0007669"/>
    <property type="project" value="UniProtKB-KW"/>
</dbReference>
<evidence type="ECO:0000256" key="1">
    <source>
        <dbReference type="SAM" id="MobiDB-lite"/>
    </source>
</evidence>
<dbReference type="PANTHER" id="PTHR34047">
    <property type="entry name" value="NUCLEAR INTRON MATURASE 1, MITOCHONDRIAL-RELATED"/>
    <property type="match status" value="1"/>
</dbReference>
<proteinExistence type="predicted"/>
<name>A0A1H8U770_9FIRM</name>
<organism evidence="3 4">
    <name type="scientific">Propionispora vibrioides</name>
    <dbReference type="NCBI Taxonomy" id="112903"/>
    <lineage>
        <taxon>Bacteria</taxon>
        <taxon>Bacillati</taxon>
        <taxon>Bacillota</taxon>
        <taxon>Negativicutes</taxon>
        <taxon>Selenomonadales</taxon>
        <taxon>Sporomusaceae</taxon>
        <taxon>Propionispora</taxon>
    </lineage>
</organism>